<feature type="region of interest" description="Disordered" evidence="1">
    <location>
        <begin position="140"/>
        <end position="191"/>
    </location>
</feature>
<feature type="region of interest" description="Disordered" evidence="1">
    <location>
        <begin position="32"/>
        <end position="54"/>
    </location>
</feature>
<reference evidence="3 4" key="1">
    <citation type="submission" date="2019-03" db="EMBL/GenBank/DDBJ databases">
        <authorList>
            <person name="Gonzalez-Pimentel J.L."/>
        </authorList>
    </citation>
    <scope>NUCLEOTIDE SEQUENCE [LARGE SCALE GENOMIC DNA]</scope>
    <source>
        <strain evidence="3 4">JCM 31289</strain>
    </source>
</reference>
<organism evidence="3 4">
    <name type="scientific">Streptomyces palmae</name>
    <dbReference type="NCBI Taxonomy" id="1701085"/>
    <lineage>
        <taxon>Bacteria</taxon>
        <taxon>Bacillati</taxon>
        <taxon>Actinomycetota</taxon>
        <taxon>Actinomycetes</taxon>
        <taxon>Kitasatosporales</taxon>
        <taxon>Streptomycetaceae</taxon>
        <taxon>Streptomyces</taxon>
    </lineage>
</organism>
<dbReference type="RefSeq" id="WP_135342063.1">
    <property type="nucleotide sequence ID" value="NZ_JBHLTX010000052.1"/>
</dbReference>
<evidence type="ECO:0008006" key="5">
    <source>
        <dbReference type="Google" id="ProtNLM"/>
    </source>
</evidence>
<feature type="compositionally biased region" description="Basic and acidic residues" evidence="1">
    <location>
        <begin position="140"/>
        <end position="157"/>
    </location>
</feature>
<gene>
    <name evidence="3" type="ORF">E4099_28815</name>
</gene>
<keyword evidence="2" id="KW-0732">Signal</keyword>
<dbReference type="EMBL" id="SRID01000447">
    <property type="protein sequence ID" value="TGA90316.1"/>
    <property type="molecule type" value="Genomic_DNA"/>
</dbReference>
<dbReference type="PROSITE" id="PS51257">
    <property type="entry name" value="PROKAR_LIPOPROTEIN"/>
    <property type="match status" value="1"/>
</dbReference>
<sequence>MGARGWSSGRLLLAGTVSAMAFAMAGCGGGGGSEVASAQDGGPGRQGSQGGSSALAEYVDAQRAWVACLREQGLDVPDPDAKGRVDFGDNRAVKSDRKYIRAQERCADLHPTIPDELEQSLQPPLSKAEIEKRRRYARCMQEHGAPDFPDPDAKGHLEQVPWDSTSAGAKRAERSCGPIMGVPRNPPPARG</sequence>
<feature type="signal peptide" evidence="2">
    <location>
        <begin position="1"/>
        <end position="25"/>
    </location>
</feature>
<accession>A0A4Z0G5T1</accession>
<proteinExistence type="predicted"/>
<evidence type="ECO:0000313" key="3">
    <source>
        <dbReference type="EMBL" id="TGA90316.1"/>
    </source>
</evidence>
<evidence type="ECO:0000256" key="1">
    <source>
        <dbReference type="SAM" id="MobiDB-lite"/>
    </source>
</evidence>
<name>A0A4Z0G5T1_9ACTN</name>
<keyword evidence="4" id="KW-1185">Reference proteome</keyword>
<feature type="compositionally biased region" description="Gly residues" evidence="1">
    <location>
        <begin position="41"/>
        <end position="50"/>
    </location>
</feature>
<comment type="caution">
    <text evidence="3">The sequence shown here is derived from an EMBL/GenBank/DDBJ whole genome shotgun (WGS) entry which is preliminary data.</text>
</comment>
<evidence type="ECO:0000313" key="4">
    <source>
        <dbReference type="Proteomes" id="UP000297948"/>
    </source>
</evidence>
<feature type="chain" id="PRO_5038422437" description="Lipoprotein" evidence="2">
    <location>
        <begin position="26"/>
        <end position="191"/>
    </location>
</feature>
<protein>
    <recommendedName>
        <fullName evidence="5">Lipoprotein</fullName>
    </recommendedName>
</protein>
<evidence type="ECO:0000256" key="2">
    <source>
        <dbReference type="SAM" id="SignalP"/>
    </source>
</evidence>
<dbReference type="Proteomes" id="UP000297948">
    <property type="component" value="Unassembled WGS sequence"/>
</dbReference>
<dbReference type="OrthoDB" id="7949713at2"/>
<dbReference type="AlphaFoldDB" id="A0A4Z0G5T1"/>